<dbReference type="InterPro" id="IPR006652">
    <property type="entry name" value="Kelch_1"/>
</dbReference>
<dbReference type="PANTHER" id="PTHR46093:SF18">
    <property type="entry name" value="FIBRONECTIN TYPE-III DOMAIN-CONTAINING PROTEIN"/>
    <property type="match status" value="1"/>
</dbReference>
<dbReference type="InterPro" id="IPR000210">
    <property type="entry name" value="BTB/POZ_dom"/>
</dbReference>
<geneLocation type="mitochondrion" evidence="5"/>
<dbReference type="Pfam" id="PF24681">
    <property type="entry name" value="Kelch_KLHDC2_KLHL20_DRC7"/>
    <property type="match status" value="1"/>
</dbReference>
<feature type="domain" description="BTB" evidence="4">
    <location>
        <begin position="633"/>
        <end position="703"/>
    </location>
</feature>
<evidence type="ECO:0000256" key="1">
    <source>
        <dbReference type="ARBA" id="ARBA00022441"/>
    </source>
</evidence>
<evidence type="ECO:0000256" key="3">
    <source>
        <dbReference type="SAM" id="MobiDB-lite"/>
    </source>
</evidence>
<proteinExistence type="predicted"/>
<reference evidence="5 6" key="1">
    <citation type="submission" date="2018-03" db="EMBL/GenBank/DDBJ databases">
        <authorList>
            <person name="Fogelqvist J."/>
        </authorList>
    </citation>
    <scope>NUCLEOTIDE SEQUENCE [LARGE SCALE GENOMIC DNA]</scope>
</reference>
<dbReference type="SUPFAM" id="SSF54695">
    <property type="entry name" value="POZ domain"/>
    <property type="match status" value="1"/>
</dbReference>
<dbReference type="PANTHER" id="PTHR46093">
    <property type="entry name" value="ACYL-COA-BINDING DOMAIN-CONTAINING PROTEIN 5"/>
    <property type="match status" value="1"/>
</dbReference>
<dbReference type="SMART" id="SM00612">
    <property type="entry name" value="Kelch"/>
    <property type="match status" value="3"/>
</dbReference>
<feature type="region of interest" description="Disordered" evidence="3">
    <location>
        <begin position="37"/>
        <end position="105"/>
    </location>
</feature>
<sequence length="771" mass="84565">MPTTTSLSAHMDHFEIASPILSGDADGLIIIDSVDEDIKEGEPAMDDEDGGPGRKRSRLSPSIRTDPNVLSVAPPVATNRRRAPLLLPNRTSSPPSPVKSQAATRSSAPISCPVWEELHSRSSFVPPPMSGLTATFYDRQMLIFGGYNNNAALDGLYSLDLDTLEWTEVQTAGPRPSARTSHSAAIDPHNALLYIFGGSGSQFGHTNLNDLYVLDLRLRLWRQMALHGEEILPRYGQSMTWHNGRLYIFGGTFGREFSQDLFIVDTATGACRRMEQDGSAPTARYKHAAAIYNGSYMLVFGGAERQNYKLNDVAMLDLRTLKWTKLECTGTKPGGRFAHSMCIEGDTAFVFGGTDREACQSDLYMLNLSTRIWTKVQCGAEGRSPRGRYFHGAILDSTTGKMIVWGGKGSTEAQIRFNDLHAIQVCYVEHADPARASLSSDLHRLFESGSMADLHCSNGRDAHQLVIRARATALAERIDYDDDGHAVLPIDSPNPVVVDLLLRYLYTDQIDPFHCSTDDDFKVLIEVAQLAERLVIQRLARLAERMARHHVTTARAHAALRHLGDTPSSLQHFLRQFIAIHSGLSATIPVSMLPSDVQGPTPDVVVPPSSLLEDFGRLRRLSSSAAELQAVPFDMRFVCGRQRERIGAHQLLLAARSSYFGSFSFLEGMVEARTRVCRFPESGEGVLSRAAFSVLLDYLYGGDRLACTAMSDEAAAQLAAIDVCNFFGLSSMHLHDLLRKRLQGDPQDTGIIAAAAAAASRIRTKAPCSLS</sequence>
<feature type="compositionally biased region" description="Acidic residues" evidence="3">
    <location>
        <begin position="37"/>
        <end position="50"/>
    </location>
</feature>
<dbReference type="Pfam" id="PF00651">
    <property type="entry name" value="BTB"/>
    <property type="match status" value="1"/>
</dbReference>
<keyword evidence="1" id="KW-0880">Kelch repeat</keyword>
<keyword evidence="2" id="KW-0677">Repeat</keyword>
<dbReference type="Gene3D" id="2.120.10.80">
    <property type="entry name" value="Kelch-type beta propeller"/>
    <property type="match status" value="2"/>
</dbReference>
<protein>
    <recommendedName>
        <fullName evidence="4">BTB domain-containing protein</fullName>
    </recommendedName>
</protein>
<dbReference type="PROSITE" id="PS50097">
    <property type="entry name" value="BTB"/>
    <property type="match status" value="1"/>
</dbReference>
<dbReference type="Proteomes" id="UP000290189">
    <property type="component" value="Unassembled WGS sequence"/>
</dbReference>
<dbReference type="CDD" id="cd18186">
    <property type="entry name" value="BTB_POZ_ZBTB_KLHL-like"/>
    <property type="match status" value="1"/>
</dbReference>
<keyword evidence="5" id="KW-0496">Mitochondrion</keyword>
<organism evidence="5 6">
    <name type="scientific">Plasmodiophora brassicae</name>
    <name type="common">Clubroot disease agent</name>
    <dbReference type="NCBI Taxonomy" id="37360"/>
    <lineage>
        <taxon>Eukaryota</taxon>
        <taxon>Sar</taxon>
        <taxon>Rhizaria</taxon>
        <taxon>Endomyxa</taxon>
        <taxon>Phytomyxea</taxon>
        <taxon>Plasmodiophorida</taxon>
        <taxon>Plasmodiophoridae</taxon>
        <taxon>Plasmodiophora</taxon>
    </lineage>
</organism>
<accession>A0A3P3Y2E7</accession>
<dbReference type="AlphaFoldDB" id="A0A3P3Y2E7"/>
<evidence type="ECO:0000313" key="6">
    <source>
        <dbReference type="Proteomes" id="UP000290189"/>
    </source>
</evidence>
<dbReference type="InterPro" id="IPR015915">
    <property type="entry name" value="Kelch-typ_b-propeller"/>
</dbReference>
<evidence type="ECO:0000313" key="5">
    <source>
        <dbReference type="EMBL" id="SPQ94170.1"/>
    </source>
</evidence>
<dbReference type="InterPro" id="IPR011333">
    <property type="entry name" value="SKP1/BTB/POZ_sf"/>
</dbReference>
<gene>
    <name evidence="5" type="ORF">PLBR_LOCUS1385</name>
</gene>
<evidence type="ECO:0000259" key="4">
    <source>
        <dbReference type="PROSITE" id="PS50097"/>
    </source>
</evidence>
<dbReference type="Gene3D" id="3.30.710.10">
    <property type="entry name" value="Potassium Channel Kv1.1, Chain A"/>
    <property type="match status" value="2"/>
</dbReference>
<dbReference type="SUPFAM" id="SSF117281">
    <property type="entry name" value="Kelch motif"/>
    <property type="match status" value="1"/>
</dbReference>
<evidence type="ECO:0000256" key="2">
    <source>
        <dbReference type="ARBA" id="ARBA00022737"/>
    </source>
</evidence>
<name>A0A3P3Y2E7_PLABS</name>
<dbReference type="EMBL" id="OVEO01000002">
    <property type="protein sequence ID" value="SPQ94170.1"/>
    <property type="molecule type" value="Genomic_DNA"/>
</dbReference>